<accession>A0A9P0CPA9</accession>
<dbReference type="Pfam" id="PF15874">
    <property type="entry name" value="Il2rg"/>
    <property type="match status" value="1"/>
</dbReference>
<keyword evidence="3" id="KW-1185">Reference proteome</keyword>
<evidence type="ECO:0000313" key="3">
    <source>
        <dbReference type="Proteomes" id="UP001153636"/>
    </source>
</evidence>
<evidence type="ECO:0000256" key="1">
    <source>
        <dbReference type="SAM" id="MobiDB-lite"/>
    </source>
</evidence>
<proteinExistence type="predicted"/>
<dbReference type="OrthoDB" id="2109241at2759"/>
<gene>
    <name evidence="2" type="ORF">PSYICH_LOCUS6284</name>
</gene>
<sequence length="144" mass="16603">MDFHQGGKFRVKGGYDQKPVEKVNNSGTSREEDTKESSTEEDTLVEYEELQTTQRSKTDLFLDVPIVNRDLLFNPNCYIGIIIDYLIEEVGIPKDLKDRVDLTDEDGKLLEVKKIPPYCNGLEFLQTSARDKQEGKVFAWRPRD</sequence>
<reference evidence="2" key="1">
    <citation type="submission" date="2022-01" db="EMBL/GenBank/DDBJ databases">
        <authorList>
            <person name="King R."/>
        </authorList>
    </citation>
    <scope>NUCLEOTIDE SEQUENCE</scope>
</reference>
<dbReference type="InterPro" id="IPR039471">
    <property type="entry name" value="CXorf65-like"/>
</dbReference>
<dbReference type="EMBL" id="OV651831">
    <property type="protein sequence ID" value="CAH1105391.1"/>
    <property type="molecule type" value="Genomic_DNA"/>
</dbReference>
<protein>
    <submittedName>
        <fullName evidence="2">Uncharacterized protein</fullName>
    </submittedName>
</protein>
<name>A0A9P0CPA9_9CUCU</name>
<feature type="region of interest" description="Disordered" evidence="1">
    <location>
        <begin position="1"/>
        <end position="45"/>
    </location>
</feature>
<dbReference type="Proteomes" id="UP001153636">
    <property type="component" value="Chromosome 19"/>
</dbReference>
<dbReference type="AlphaFoldDB" id="A0A9P0CPA9"/>
<feature type="compositionally biased region" description="Basic and acidic residues" evidence="1">
    <location>
        <begin position="29"/>
        <end position="38"/>
    </location>
</feature>
<evidence type="ECO:0000313" key="2">
    <source>
        <dbReference type="EMBL" id="CAH1105391.1"/>
    </source>
</evidence>
<organism evidence="2 3">
    <name type="scientific">Psylliodes chrysocephalus</name>
    <dbReference type="NCBI Taxonomy" id="3402493"/>
    <lineage>
        <taxon>Eukaryota</taxon>
        <taxon>Metazoa</taxon>
        <taxon>Ecdysozoa</taxon>
        <taxon>Arthropoda</taxon>
        <taxon>Hexapoda</taxon>
        <taxon>Insecta</taxon>
        <taxon>Pterygota</taxon>
        <taxon>Neoptera</taxon>
        <taxon>Endopterygota</taxon>
        <taxon>Coleoptera</taxon>
        <taxon>Polyphaga</taxon>
        <taxon>Cucujiformia</taxon>
        <taxon>Chrysomeloidea</taxon>
        <taxon>Chrysomelidae</taxon>
        <taxon>Galerucinae</taxon>
        <taxon>Alticini</taxon>
        <taxon>Psylliodes</taxon>
    </lineage>
</organism>